<dbReference type="AlphaFoldDB" id="A0A1B1KH31"/>
<evidence type="ECO:0000313" key="3">
    <source>
        <dbReference type="Proteomes" id="UP000186108"/>
    </source>
</evidence>
<name>A0A1B1KH31_RHOOP</name>
<sequence length="57" mass="6196">MAPVNSRATGLGLGPRSLDDLDRAPQVESGRVGGLPVGEIVQGLQHQNRGHHRYRIR</sequence>
<keyword evidence="2" id="KW-0614">Plasmid</keyword>
<feature type="compositionally biased region" description="Basic residues" evidence="1">
    <location>
        <begin position="48"/>
        <end position="57"/>
    </location>
</feature>
<feature type="region of interest" description="Disordered" evidence="1">
    <location>
        <begin position="1"/>
        <end position="57"/>
    </location>
</feature>
<evidence type="ECO:0000313" key="2">
    <source>
        <dbReference type="EMBL" id="ANS31933.1"/>
    </source>
</evidence>
<dbReference type="EMBL" id="CP009112">
    <property type="protein sequence ID" value="ANS31933.1"/>
    <property type="molecule type" value="Genomic_DNA"/>
</dbReference>
<dbReference type="Proteomes" id="UP000186108">
    <property type="component" value="Plasmid pR1CP1"/>
</dbReference>
<protein>
    <submittedName>
        <fullName evidence="2">Uncharacterized protein</fullName>
    </submittedName>
</protein>
<proteinExistence type="predicted"/>
<geneLocation type="plasmid" evidence="3">
    <name>pr1cp1</name>
</geneLocation>
<accession>A0A1B1KH31</accession>
<reference evidence="2 3" key="1">
    <citation type="submission" date="2014-07" db="EMBL/GenBank/DDBJ databases">
        <authorList>
            <person name="Zhang J.E."/>
            <person name="Yang H."/>
            <person name="Guo J."/>
            <person name="Deng Z."/>
            <person name="Luo H."/>
            <person name="Luo M."/>
            <person name="Zhao B."/>
        </authorList>
    </citation>
    <scope>NUCLEOTIDE SEQUENCE [LARGE SCALE GENOMIC DNA]</scope>
    <source>
        <strain evidence="2 3">1CP</strain>
        <plasmid evidence="3">Plasmid pr1cp1</plasmid>
    </source>
</reference>
<evidence type="ECO:0000256" key="1">
    <source>
        <dbReference type="SAM" id="MobiDB-lite"/>
    </source>
</evidence>
<gene>
    <name evidence="2" type="ORF">R1CP_36635</name>
</gene>
<organism evidence="2 3">
    <name type="scientific">Rhodococcus opacus</name>
    <name type="common">Nocardia opaca</name>
    <dbReference type="NCBI Taxonomy" id="37919"/>
    <lineage>
        <taxon>Bacteria</taxon>
        <taxon>Bacillati</taxon>
        <taxon>Actinomycetota</taxon>
        <taxon>Actinomycetes</taxon>
        <taxon>Mycobacteriales</taxon>
        <taxon>Nocardiaceae</taxon>
        <taxon>Rhodococcus</taxon>
    </lineage>
</organism>